<dbReference type="KEGG" id="ehx:EMIHUDRAFT_450456"/>
<organism evidence="10 11">
    <name type="scientific">Emiliania huxleyi (strain CCMP1516)</name>
    <dbReference type="NCBI Taxonomy" id="280463"/>
    <lineage>
        <taxon>Eukaryota</taxon>
        <taxon>Haptista</taxon>
        <taxon>Haptophyta</taxon>
        <taxon>Prymnesiophyceae</taxon>
        <taxon>Isochrysidales</taxon>
        <taxon>Noelaerhabdaceae</taxon>
        <taxon>Emiliania</taxon>
    </lineage>
</organism>
<dbReference type="AlphaFoldDB" id="A0A0D3JNQ4"/>
<keyword evidence="6" id="KW-0449">Lipoprotein</keyword>
<sequence>MLSSSNALAKGPAAAAIASMAYQPALRQQLISQRLDRRPLRTRPTSPRCDSLAALLELDVETSYHAVQAIAQFAADERFRQVLPEAGAIGPLAGLLSSPQPHVQHCALSAVANLSFVPSAVGPLCQSGALTVVGQMLFSHDAAVGGHVALLTQLSSPSPDAQSQAAMSIGHMCRHRPAVQALLQAETVPLLSHLLHSPHPAVQLQTVYALGALAAEEEAAASAVQVAGAVAPLTTLLLSSGAVEVKQHIALTLAHTALLDVLAAGAEAERQDNPGLPSAPSRRPLGCRKRGGALLADLNSISAIVGLLNSPNEGTQQNAAKALAALAEEGPSCRDGAVAALAEEEAARETLYRLGTLSHVRPDGTRGGAANPDARVSMVRVVASFAADARRCCNAPRARYCNMLRIAIQPLVAMLSAGGAEATVHVARAVTSLSGAEPNRDALRDAGALPEGWVAERRPSIGALPRMAELLLHDEEAVQQAAAAVQCVANLGVEASDAKAFLAAGWHLSLISLLSASSAEVQGAAAAVLGNLSSVPEFRDALLSDGALQPILQLLHTSALPARTAAVRALAIMSQQLMSPSLPADDAGAAAFVDAFFAADALPTLLAALGDRRRRAGRGDERPREGVDGGTAEREAVAVLLLLQSLSGGHGGVRPRLVAGGAVEALLRFLPAAARYDKGASTGEMAGGVPTLLRLVESKKPAAVAPAARVLANLLRDEPPAGLPEAAVAPALVQALSTAKPSAVVDLLSALSHVHGVCRNAFGGAVLAQLAAGLLKAVQDKENHEGCLASISLLSQLALRPEPPDAQHGSCIQPALERTRAETTRGLSSTRAVFELCTHSARVCPIRPPAPYRPEAGASTPQARGARCPRRGWPRPGAPRERGGGLALHRAPARRALGHFLDTS</sequence>
<keyword evidence="5" id="KW-0472">Membrane</keyword>
<evidence type="ECO:0000256" key="6">
    <source>
        <dbReference type="ARBA" id="ARBA00023288"/>
    </source>
</evidence>
<dbReference type="GeneID" id="17270685"/>
<dbReference type="Pfam" id="PF13513">
    <property type="entry name" value="HEAT_EZ"/>
    <property type="match status" value="1"/>
</dbReference>
<dbReference type="Pfam" id="PF00514">
    <property type="entry name" value="Arm"/>
    <property type="match status" value="1"/>
</dbReference>
<evidence type="ECO:0000256" key="5">
    <source>
        <dbReference type="ARBA" id="ARBA00023136"/>
    </source>
</evidence>
<dbReference type="GO" id="GO:0005774">
    <property type="term" value="C:vacuolar membrane"/>
    <property type="evidence" value="ECO:0007669"/>
    <property type="project" value="UniProtKB-SubCell"/>
</dbReference>
<dbReference type="EnsemblProtists" id="EOD25139">
    <property type="protein sequence ID" value="EOD25139"/>
    <property type="gene ID" value="EMIHUDRAFT_450456"/>
</dbReference>
<evidence type="ECO:0000256" key="9">
    <source>
        <dbReference type="SAM" id="MobiDB-lite"/>
    </source>
</evidence>
<dbReference type="Proteomes" id="UP000013827">
    <property type="component" value="Unassembled WGS sequence"/>
</dbReference>
<dbReference type="GO" id="GO:0071562">
    <property type="term" value="P:nucleus-vacuole junction assembly"/>
    <property type="evidence" value="ECO:0007669"/>
    <property type="project" value="InterPro"/>
</dbReference>
<evidence type="ECO:0000256" key="7">
    <source>
        <dbReference type="ARBA" id="ARBA00026209"/>
    </source>
</evidence>
<comment type="similarity">
    <text evidence="2">Belongs to the beta-catenin family.</text>
</comment>
<evidence type="ECO:0000313" key="11">
    <source>
        <dbReference type="Proteomes" id="UP000013827"/>
    </source>
</evidence>
<dbReference type="PaxDb" id="2903-EOD25139"/>
<comment type="subcellular location">
    <subcellularLocation>
        <location evidence="1">Vacuole membrane</location>
        <topology evidence="1">Lipid-anchor</topology>
    </subcellularLocation>
</comment>
<dbReference type="PROSITE" id="PS50176">
    <property type="entry name" value="ARM_REPEAT"/>
    <property type="match status" value="1"/>
</dbReference>
<reference evidence="10" key="2">
    <citation type="submission" date="2024-10" db="UniProtKB">
        <authorList>
            <consortium name="EnsemblProtists"/>
        </authorList>
    </citation>
    <scope>IDENTIFICATION</scope>
</reference>
<accession>A0A0D3JNQ4</accession>
<dbReference type="InterPro" id="IPR011989">
    <property type="entry name" value="ARM-like"/>
</dbReference>
<feature type="repeat" description="ARM" evidence="8">
    <location>
        <begin position="687"/>
        <end position="714"/>
    </location>
</feature>
<evidence type="ECO:0000256" key="4">
    <source>
        <dbReference type="ARBA" id="ARBA00022737"/>
    </source>
</evidence>
<dbReference type="RefSeq" id="XP_005777568.1">
    <property type="nucleotide sequence ID" value="XM_005777511.1"/>
</dbReference>
<reference evidence="11" key="1">
    <citation type="journal article" date="2013" name="Nature">
        <title>Pan genome of the phytoplankton Emiliania underpins its global distribution.</title>
        <authorList>
            <person name="Read B.A."/>
            <person name="Kegel J."/>
            <person name="Klute M.J."/>
            <person name="Kuo A."/>
            <person name="Lefebvre S.C."/>
            <person name="Maumus F."/>
            <person name="Mayer C."/>
            <person name="Miller J."/>
            <person name="Monier A."/>
            <person name="Salamov A."/>
            <person name="Young J."/>
            <person name="Aguilar M."/>
            <person name="Claverie J.M."/>
            <person name="Frickenhaus S."/>
            <person name="Gonzalez K."/>
            <person name="Herman E.K."/>
            <person name="Lin Y.C."/>
            <person name="Napier J."/>
            <person name="Ogata H."/>
            <person name="Sarno A.F."/>
            <person name="Shmutz J."/>
            <person name="Schroeder D."/>
            <person name="de Vargas C."/>
            <person name="Verret F."/>
            <person name="von Dassow P."/>
            <person name="Valentin K."/>
            <person name="Van de Peer Y."/>
            <person name="Wheeler G."/>
            <person name="Dacks J.B."/>
            <person name="Delwiche C.F."/>
            <person name="Dyhrman S.T."/>
            <person name="Glockner G."/>
            <person name="John U."/>
            <person name="Richards T."/>
            <person name="Worden A.Z."/>
            <person name="Zhang X."/>
            <person name="Grigoriev I.V."/>
            <person name="Allen A.E."/>
            <person name="Bidle K."/>
            <person name="Borodovsky M."/>
            <person name="Bowler C."/>
            <person name="Brownlee C."/>
            <person name="Cock J.M."/>
            <person name="Elias M."/>
            <person name="Gladyshev V.N."/>
            <person name="Groth M."/>
            <person name="Guda C."/>
            <person name="Hadaegh A."/>
            <person name="Iglesias-Rodriguez M.D."/>
            <person name="Jenkins J."/>
            <person name="Jones B.M."/>
            <person name="Lawson T."/>
            <person name="Leese F."/>
            <person name="Lindquist E."/>
            <person name="Lobanov A."/>
            <person name="Lomsadze A."/>
            <person name="Malik S.B."/>
            <person name="Marsh M.E."/>
            <person name="Mackinder L."/>
            <person name="Mock T."/>
            <person name="Mueller-Roeber B."/>
            <person name="Pagarete A."/>
            <person name="Parker M."/>
            <person name="Probert I."/>
            <person name="Quesneville H."/>
            <person name="Raines C."/>
            <person name="Rensing S.A."/>
            <person name="Riano-Pachon D.M."/>
            <person name="Richier S."/>
            <person name="Rokitta S."/>
            <person name="Shiraiwa Y."/>
            <person name="Soanes D.M."/>
            <person name="van der Giezen M."/>
            <person name="Wahlund T.M."/>
            <person name="Williams B."/>
            <person name="Wilson W."/>
            <person name="Wolfe G."/>
            <person name="Wurch L.L."/>
        </authorList>
    </citation>
    <scope>NUCLEOTIDE SEQUENCE</scope>
</reference>
<dbReference type="GO" id="GO:0043495">
    <property type="term" value="F:protein-membrane adaptor activity"/>
    <property type="evidence" value="ECO:0007669"/>
    <property type="project" value="InterPro"/>
</dbReference>
<dbReference type="SMART" id="SM00185">
    <property type="entry name" value="ARM"/>
    <property type="match status" value="8"/>
</dbReference>
<dbReference type="PANTHER" id="PTHR47249:SF1">
    <property type="entry name" value="VACUOLAR PROTEIN 8"/>
    <property type="match status" value="1"/>
</dbReference>
<dbReference type="SUPFAM" id="SSF48371">
    <property type="entry name" value="ARM repeat"/>
    <property type="match status" value="2"/>
</dbReference>
<dbReference type="PANTHER" id="PTHR47249">
    <property type="entry name" value="VACUOLAR PROTEIN 8"/>
    <property type="match status" value="1"/>
</dbReference>
<protein>
    <recommendedName>
        <fullName evidence="7">Vacuolar protein 8</fullName>
    </recommendedName>
</protein>
<evidence type="ECO:0000256" key="2">
    <source>
        <dbReference type="ARBA" id="ARBA00005462"/>
    </source>
</evidence>
<dbReference type="HOGENOM" id="CLU_320916_0_0_1"/>
<evidence type="ECO:0000256" key="8">
    <source>
        <dbReference type="PROSITE-ProRule" id="PRU00259"/>
    </source>
</evidence>
<dbReference type="InterPro" id="IPR016024">
    <property type="entry name" value="ARM-type_fold"/>
</dbReference>
<evidence type="ECO:0000256" key="3">
    <source>
        <dbReference type="ARBA" id="ARBA00022554"/>
    </source>
</evidence>
<keyword evidence="3" id="KW-0926">Vacuole</keyword>
<dbReference type="InterPro" id="IPR000225">
    <property type="entry name" value="Armadillo"/>
</dbReference>
<keyword evidence="11" id="KW-1185">Reference proteome</keyword>
<evidence type="ECO:0000313" key="10">
    <source>
        <dbReference type="EnsemblProtists" id="EOD25139"/>
    </source>
</evidence>
<keyword evidence="4" id="KW-0677">Repeat</keyword>
<dbReference type="InterPro" id="IPR045156">
    <property type="entry name" value="Vac8"/>
</dbReference>
<feature type="region of interest" description="Disordered" evidence="9">
    <location>
        <begin position="850"/>
        <end position="886"/>
    </location>
</feature>
<name>A0A0D3JNQ4_EMIH1</name>
<dbReference type="Gene3D" id="1.25.10.10">
    <property type="entry name" value="Leucine-rich Repeat Variant"/>
    <property type="match status" value="5"/>
</dbReference>
<proteinExistence type="inferred from homology"/>
<evidence type="ECO:0000256" key="1">
    <source>
        <dbReference type="ARBA" id="ARBA00004592"/>
    </source>
</evidence>